<evidence type="ECO:0000313" key="2">
    <source>
        <dbReference type="EMBL" id="MBO2012748.1"/>
    </source>
</evidence>
<feature type="transmembrane region" description="Helical" evidence="1">
    <location>
        <begin position="345"/>
        <end position="361"/>
    </location>
</feature>
<feature type="transmembrane region" description="Helical" evidence="1">
    <location>
        <begin position="76"/>
        <end position="98"/>
    </location>
</feature>
<keyword evidence="1" id="KW-0472">Membrane</keyword>
<proteinExistence type="predicted"/>
<feature type="transmembrane region" description="Helical" evidence="1">
    <location>
        <begin position="266"/>
        <end position="291"/>
    </location>
</feature>
<reference evidence="2 3" key="1">
    <citation type="submission" date="2021-03" db="EMBL/GenBank/DDBJ databases">
        <authorList>
            <person name="Kim M.K."/>
        </authorList>
    </citation>
    <scope>NUCLEOTIDE SEQUENCE [LARGE SCALE GENOMIC DNA]</scope>
    <source>
        <strain evidence="2 3">BT442</strain>
    </source>
</reference>
<feature type="transmembrane region" description="Helical" evidence="1">
    <location>
        <begin position="119"/>
        <end position="135"/>
    </location>
</feature>
<feature type="transmembrane region" description="Helical" evidence="1">
    <location>
        <begin position="186"/>
        <end position="209"/>
    </location>
</feature>
<keyword evidence="3" id="KW-1185">Reference proteome</keyword>
<accession>A0ABS3QN85</accession>
<protein>
    <submittedName>
        <fullName evidence="2">Uncharacterized protein</fullName>
    </submittedName>
</protein>
<evidence type="ECO:0000313" key="3">
    <source>
        <dbReference type="Proteomes" id="UP000664369"/>
    </source>
</evidence>
<gene>
    <name evidence="2" type="ORF">J4E00_27050</name>
</gene>
<comment type="caution">
    <text evidence="2">The sequence shown here is derived from an EMBL/GenBank/DDBJ whole genome shotgun (WGS) entry which is preliminary data.</text>
</comment>
<dbReference type="EMBL" id="JAGETZ010000020">
    <property type="protein sequence ID" value="MBO2012748.1"/>
    <property type="molecule type" value="Genomic_DNA"/>
</dbReference>
<dbReference type="Proteomes" id="UP000664369">
    <property type="component" value="Unassembled WGS sequence"/>
</dbReference>
<organism evidence="2 3">
    <name type="scientific">Hymenobacter negativus</name>
    <dbReference type="NCBI Taxonomy" id="2795026"/>
    <lineage>
        <taxon>Bacteria</taxon>
        <taxon>Pseudomonadati</taxon>
        <taxon>Bacteroidota</taxon>
        <taxon>Cytophagia</taxon>
        <taxon>Cytophagales</taxon>
        <taxon>Hymenobacteraceae</taxon>
        <taxon>Hymenobacter</taxon>
    </lineage>
</organism>
<feature type="transmembrane region" description="Helical" evidence="1">
    <location>
        <begin position="141"/>
        <end position="165"/>
    </location>
</feature>
<evidence type="ECO:0000256" key="1">
    <source>
        <dbReference type="SAM" id="Phobius"/>
    </source>
</evidence>
<name>A0ABS3QN85_9BACT</name>
<keyword evidence="1" id="KW-0812">Transmembrane</keyword>
<dbReference type="RefSeq" id="WP_208178486.1">
    <property type="nucleotide sequence ID" value="NZ_JAGETZ010000020.1"/>
</dbReference>
<feature type="transmembrane region" description="Helical" evidence="1">
    <location>
        <begin position="311"/>
        <end position="333"/>
    </location>
</feature>
<feature type="transmembrane region" description="Helical" evidence="1">
    <location>
        <begin position="221"/>
        <end position="245"/>
    </location>
</feature>
<sequence>MPVLSKLRLPLLCLALLLALAPFLLLTAFNQPFFDDFRNAYWLREHGTWGVQIWLFQTWTGRFTTTFIMTVLNPVAYGWLGGVKVVTAVLFGAQWASLTHLLRALLHTALKDACTWGQAMWAAALLLALFCNAAPAPFSFLYWFCGAVAYQIPLIGLLNFTAFALRTGWGPAATRWRNALLACFPLLLALTGNELTLVQAVPVLALLAFALPKAARPQLLLWLLIGAAATAVAIAAPGNWVRAIAMAPPADPLHAYRWLVLGPRALYSMLLFLCRPIIGFSLLAAAAGGVWLGQGTSEPQAVTTPWARRHWAVIFVTYGALNFIGFLLFRYLVVGPPLLRAQNEILLVLLLSTAVLGWLLGRQVSALSYFFRLQLRWPVLLVFTALFGVGHVPEAWHELIVSAAPFNAQMQARFAALRLAHQAAKSRLTLPPLRLPYGRVLIPLRQFSTDIEFDIDLTFGCEGNINGVMERYFEVPDVCCAPDAPAPAATNIAN</sequence>
<keyword evidence="1" id="KW-1133">Transmembrane helix</keyword>